<keyword evidence="3" id="KW-0812">Transmembrane</keyword>
<dbReference type="PANTHER" id="PTHR32385">
    <property type="entry name" value="MANNOSYL PHOSPHORYLINOSITOL CERAMIDE SYNTHASE"/>
    <property type="match status" value="1"/>
</dbReference>
<keyword evidence="3" id="KW-0472">Membrane</keyword>
<organism evidence="4 5">
    <name type="scientific">Aspergillus kawachii</name>
    <name type="common">White koji mold</name>
    <name type="synonym">Aspergillus awamori var. kawachi</name>
    <dbReference type="NCBI Taxonomy" id="1069201"/>
    <lineage>
        <taxon>Eukaryota</taxon>
        <taxon>Fungi</taxon>
        <taxon>Dikarya</taxon>
        <taxon>Ascomycota</taxon>
        <taxon>Pezizomycotina</taxon>
        <taxon>Eurotiomycetes</taxon>
        <taxon>Eurotiomycetidae</taxon>
        <taxon>Eurotiales</taxon>
        <taxon>Aspergillaceae</taxon>
        <taxon>Aspergillus</taxon>
        <taxon>Aspergillus subgen. Circumdati</taxon>
    </lineage>
</organism>
<evidence type="ECO:0000256" key="3">
    <source>
        <dbReference type="SAM" id="Phobius"/>
    </source>
</evidence>
<keyword evidence="3" id="KW-1133">Transmembrane helix</keyword>
<evidence type="ECO:0000256" key="1">
    <source>
        <dbReference type="ARBA" id="ARBA00009003"/>
    </source>
</evidence>
<keyword evidence="2" id="KW-0808">Transferase</keyword>
<accession>A0A146F3V6</accession>
<dbReference type="InterPro" id="IPR007577">
    <property type="entry name" value="GlycoTrfase_DXD_sugar-bd_CS"/>
</dbReference>
<dbReference type="AlphaFoldDB" id="A0A146F3V6"/>
<evidence type="ECO:0000313" key="5">
    <source>
        <dbReference type="Proteomes" id="UP000075230"/>
    </source>
</evidence>
<dbReference type="GO" id="GO:0000030">
    <property type="term" value="F:mannosyltransferase activity"/>
    <property type="evidence" value="ECO:0007669"/>
    <property type="project" value="TreeGrafter"/>
</dbReference>
<dbReference type="SUPFAM" id="SSF53448">
    <property type="entry name" value="Nucleotide-diphospho-sugar transferases"/>
    <property type="match status" value="1"/>
</dbReference>
<dbReference type="InterPro" id="IPR029044">
    <property type="entry name" value="Nucleotide-diphossugar_trans"/>
</dbReference>
<dbReference type="Proteomes" id="UP000075230">
    <property type="component" value="Unassembled WGS sequence"/>
</dbReference>
<sequence length="369" mass="41537">MKVDRYSWNSDLSLIPISWPVMRIKRGPILEQSQQTTVGVRGFAKRSIMAVFFGRPRQLGVAVIFSVIIFVIFQFIYTDDFALTGHLTESIQIVDACSPDALEDVHNSRPPLDPVIPNIVHQLWKTTDISDYSTTITASCESWKTMLEPFNYTVKLWTDDDVLELIKADYTWMLSTYEGYPHDIQRADIARLLIVHSEGGIYSDLDVNPKSAERIRCLQGLRFQAIFSPTAGTLGLSNHFFMARPGSPFLEWVLHEAKRRSSRLASRGILLPYLQVFWSTGPIMVTAAFRQYAWLYNTPRLDIGLLNDGFIGLVVQHAAGRSWQGVDGRALNYIADQAGLGLIFGAVTCFSAVAGLILIAKRYNTRVPR</sequence>
<dbReference type="PANTHER" id="PTHR32385:SF15">
    <property type="entry name" value="INOSITOL PHOSPHOCERAMIDE MANNOSYLTRANSFERASE 1"/>
    <property type="match status" value="1"/>
</dbReference>
<dbReference type="Gene3D" id="3.90.550.20">
    <property type="match status" value="1"/>
</dbReference>
<reference evidence="5" key="2">
    <citation type="submission" date="2016-02" db="EMBL/GenBank/DDBJ databases">
        <title>Genome sequencing of Aspergillus luchuensis NBRC 4314.</title>
        <authorList>
            <person name="Yamada O."/>
        </authorList>
    </citation>
    <scope>NUCLEOTIDE SEQUENCE [LARGE SCALE GENOMIC DNA]</scope>
    <source>
        <strain evidence="5">RIB 2604</strain>
    </source>
</reference>
<gene>
    <name evidence="4" type="ORF">RIB2604_00800100</name>
</gene>
<reference evidence="4 5" key="1">
    <citation type="journal article" date="2016" name="DNA Res.">
        <title>Genome sequence of Aspergillus luchuensis NBRC 4314.</title>
        <authorList>
            <person name="Yamada O."/>
            <person name="Machida M."/>
            <person name="Hosoyama A."/>
            <person name="Goto M."/>
            <person name="Takahashi T."/>
            <person name="Futagami T."/>
            <person name="Yamagata Y."/>
            <person name="Takeuchi M."/>
            <person name="Kobayashi T."/>
            <person name="Koike H."/>
            <person name="Abe K."/>
            <person name="Asai K."/>
            <person name="Arita M."/>
            <person name="Fujita N."/>
            <person name="Fukuda K."/>
            <person name="Higa K."/>
            <person name="Horikawa H."/>
            <person name="Ishikawa T."/>
            <person name="Jinno K."/>
            <person name="Kato Y."/>
            <person name="Kirimura K."/>
            <person name="Mizutani O."/>
            <person name="Nakasone K."/>
            <person name="Sano M."/>
            <person name="Shiraishi Y."/>
            <person name="Tsukahara M."/>
            <person name="Gomi K."/>
        </authorList>
    </citation>
    <scope>NUCLEOTIDE SEQUENCE [LARGE SCALE GENOMIC DNA]</scope>
    <source>
        <strain evidence="4 5">RIB 2604</strain>
    </source>
</reference>
<dbReference type="GO" id="GO:0016020">
    <property type="term" value="C:membrane"/>
    <property type="evidence" value="ECO:0007669"/>
    <property type="project" value="GOC"/>
</dbReference>
<comment type="similarity">
    <text evidence="1">Belongs to the glycosyltransferase 32 family.</text>
</comment>
<dbReference type="Pfam" id="PF04488">
    <property type="entry name" value="Gly_transf_sug"/>
    <property type="match status" value="1"/>
</dbReference>
<proteinExistence type="inferred from homology"/>
<feature type="transmembrane region" description="Helical" evidence="3">
    <location>
        <begin position="59"/>
        <end position="77"/>
    </location>
</feature>
<evidence type="ECO:0000313" key="4">
    <source>
        <dbReference type="EMBL" id="GAT20542.1"/>
    </source>
</evidence>
<dbReference type="InterPro" id="IPR051706">
    <property type="entry name" value="Glycosyltransferase_domain"/>
</dbReference>
<dbReference type="EMBL" id="BCWF01000008">
    <property type="protein sequence ID" value="GAT20542.1"/>
    <property type="molecule type" value="Genomic_DNA"/>
</dbReference>
<evidence type="ECO:0000256" key="2">
    <source>
        <dbReference type="ARBA" id="ARBA00022679"/>
    </source>
</evidence>
<feature type="transmembrane region" description="Helical" evidence="3">
    <location>
        <begin position="338"/>
        <end position="360"/>
    </location>
</feature>
<evidence type="ECO:0008006" key="6">
    <source>
        <dbReference type="Google" id="ProtNLM"/>
    </source>
</evidence>
<dbReference type="GO" id="GO:0051999">
    <property type="term" value="P:mannosyl-inositol phosphorylceramide biosynthetic process"/>
    <property type="evidence" value="ECO:0007669"/>
    <property type="project" value="TreeGrafter"/>
</dbReference>
<dbReference type="VEuPathDB" id="FungiDB:ASPFODRAFT_141527"/>
<protein>
    <recommendedName>
        <fullName evidence="6">MIPC synthase subunit</fullName>
    </recommendedName>
</protein>
<comment type="caution">
    <text evidence="4">The sequence shown here is derived from an EMBL/GenBank/DDBJ whole genome shotgun (WGS) entry which is preliminary data.</text>
</comment>
<name>A0A146F3V6_ASPKA</name>